<dbReference type="PANTHER" id="PTHR45138:SF9">
    <property type="entry name" value="DIGUANYLATE CYCLASE DGCM-RELATED"/>
    <property type="match status" value="1"/>
</dbReference>
<dbReference type="GO" id="GO:0043709">
    <property type="term" value="P:cell adhesion involved in single-species biofilm formation"/>
    <property type="evidence" value="ECO:0007669"/>
    <property type="project" value="TreeGrafter"/>
</dbReference>
<dbReference type="Gene3D" id="3.30.70.270">
    <property type="match status" value="1"/>
</dbReference>
<dbReference type="RefSeq" id="WP_091911480.1">
    <property type="nucleotide sequence ID" value="NZ_FNLO01000012.1"/>
</dbReference>
<keyword evidence="3" id="KW-0812">Transmembrane</keyword>
<evidence type="ECO:0000313" key="6">
    <source>
        <dbReference type="Proteomes" id="UP000243719"/>
    </source>
</evidence>
<evidence type="ECO:0000256" key="1">
    <source>
        <dbReference type="ARBA" id="ARBA00012528"/>
    </source>
</evidence>
<keyword evidence="3" id="KW-0472">Membrane</keyword>
<dbReference type="GO" id="GO:0005886">
    <property type="term" value="C:plasma membrane"/>
    <property type="evidence" value="ECO:0007669"/>
    <property type="project" value="TreeGrafter"/>
</dbReference>
<dbReference type="SMART" id="SM00267">
    <property type="entry name" value="GGDEF"/>
    <property type="match status" value="1"/>
</dbReference>
<dbReference type="GO" id="GO:1902201">
    <property type="term" value="P:negative regulation of bacterial-type flagellum-dependent cell motility"/>
    <property type="evidence" value="ECO:0007669"/>
    <property type="project" value="TreeGrafter"/>
</dbReference>
<dbReference type="AlphaFoldDB" id="A0A1H2PTN0"/>
<dbReference type="OrthoDB" id="9813903at2"/>
<dbReference type="InterPro" id="IPR029787">
    <property type="entry name" value="Nucleotide_cyclase"/>
</dbReference>
<dbReference type="Pfam" id="PF00990">
    <property type="entry name" value="GGDEF"/>
    <property type="match status" value="1"/>
</dbReference>
<sequence length="386" mass="42420">MRVKDVVLSWMAFPETLSLSIRQQALIEIERRAFAGVAAYPASWIIVCYAENLYHAAPLPSLAVTGWFLVIFAARLALHLKYERQVLRQIETARLAFLLLLAPGPISLGALSALSLSTDWLYPAHDSLILITAVLCAAATLNLCVDRIARILIPVLTVVPPAIFLALAPDDESPTILPLAAIFVTYLIVSSENISRDYWTLAEARQRIQDQADSNRVLSVTDHLTSIPNRLYFYQLFAEKCKAAAEAQSCFAVLLLDIDHFKQINDGLGHAAGDACLIALGAFLNRLLSPACHLFARYGGEEFIVAAQVKDAGDVARIAHEICEGISMLRVPFDDQLLNFTCSVGYTLLTPPIAEDYPDRVIASADRALYEAKRAGRNTVRGVAWQ</sequence>
<comment type="catalytic activity">
    <reaction evidence="2">
        <text>2 GTP = 3',3'-c-di-GMP + 2 diphosphate</text>
        <dbReference type="Rhea" id="RHEA:24898"/>
        <dbReference type="ChEBI" id="CHEBI:33019"/>
        <dbReference type="ChEBI" id="CHEBI:37565"/>
        <dbReference type="ChEBI" id="CHEBI:58805"/>
        <dbReference type="EC" id="2.7.7.65"/>
    </reaction>
</comment>
<dbReference type="FunFam" id="3.30.70.270:FF:000001">
    <property type="entry name" value="Diguanylate cyclase domain protein"/>
    <property type="match status" value="1"/>
</dbReference>
<keyword evidence="6" id="KW-1185">Reference proteome</keyword>
<feature type="transmembrane region" description="Helical" evidence="3">
    <location>
        <begin position="175"/>
        <end position="195"/>
    </location>
</feature>
<dbReference type="PANTHER" id="PTHR45138">
    <property type="entry name" value="REGULATORY COMPONENTS OF SENSORY TRANSDUCTION SYSTEM"/>
    <property type="match status" value="1"/>
</dbReference>
<feature type="domain" description="GGDEF" evidence="4">
    <location>
        <begin position="249"/>
        <end position="385"/>
    </location>
</feature>
<dbReference type="Proteomes" id="UP000243719">
    <property type="component" value="Unassembled WGS sequence"/>
</dbReference>
<dbReference type="STRING" id="1770053.SAMN05216551_11213"/>
<name>A0A1H2PTN0_9BURK</name>
<gene>
    <name evidence="5" type="ORF">SAMN05216551_11213</name>
</gene>
<evidence type="ECO:0000259" key="4">
    <source>
        <dbReference type="PROSITE" id="PS50887"/>
    </source>
</evidence>
<protein>
    <recommendedName>
        <fullName evidence="1">diguanylate cyclase</fullName>
        <ecNumber evidence="1">2.7.7.65</ecNumber>
    </recommendedName>
</protein>
<evidence type="ECO:0000256" key="2">
    <source>
        <dbReference type="ARBA" id="ARBA00034247"/>
    </source>
</evidence>
<keyword evidence="3" id="KW-1133">Transmembrane helix</keyword>
<dbReference type="InterPro" id="IPR000160">
    <property type="entry name" value="GGDEF_dom"/>
</dbReference>
<feature type="transmembrane region" description="Helical" evidence="3">
    <location>
        <begin position="128"/>
        <end position="145"/>
    </location>
</feature>
<dbReference type="GO" id="GO:0052621">
    <property type="term" value="F:diguanylate cyclase activity"/>
    <property type="evidence" value="ECO:0007669"/>
    <property type="project" value="UniProtKB-EC"/>
</dbReference>
<evidence type="ECO:0000313" key="5">
    <source>
        <dbReference type="EMBL" id="SDV50478.1"/>
    </source>
</evidence>
<reference evidence="6" key="1">
    <citation type="submission" date="2016-09" db="EMBL/GenBank/DDBJ databases">
        <authorList>
            <person name="Varghese N."/>
            <person name="Submissions S."/>
        </authorList>
    </citation>
    <scope>NUCLEOTIDE SEQUENCE [LARGE SCALE GENOMIC DNA]</scope>
    <source>
        <strain evidence="6">JS23</strain>
    </source>
</reference>
<feature type="transmembrane region" description="Helical" evidence="3">
    <location>
        <begin position="53"/>
        <end position="74"/>
    </location>
</feature>
<proteinExistence type="predicted"/>
<feature type="transmembrane region" description="Helical" evidence="3">
    <location>
        <begin position="152"/>
        <end position="169"/>
    </location>
</feature>
<organism evidence="5 6">
    <name type="scientific">Chitinasiproducens palmae</name>
    <dbReference type="NCBI Taxonomy" id="1770053"/>
    <lineage>
        <taxon>Bacteria</taxon>
        <taxon>Pseudomonadati</taxon>
        <taxon>Pseudomonadota</taxon>
        <taxon>Betaproteobacteria</taxon>
        <taxon>Burkholderiales</taxon>
        <taxon>Burkholderiaceae</taxon>
        <taxon>Chitinasiproducens</taxon>
    </lineage>
</organism>
<dbReference type="NCBIfam" id="TIGR00254">
    <property type="entry name" value="GGDEF"/>
    <property type="match status" value="1"/>
</dbReference>
<dbReference type="EMBL" id="FNLO01000012">
    <property type="protein sequence ID" value="SDV50478.1"/>
    <property type="molecule type" value="Genomic_DNA"/>
</dbReference>
<dbReference type="InterPro" id="IPR050469">
    <property type="entry name" value="Diguanylate_Cyclase"/>
</dbReference>
<dbReference type="CDD" id="cd01949">
    <property type="entry name" value="GGDEF"/>
    <property type="match status" value="1"/>
</dbReference>
<dbReference type="InterPro" id="IPR043128">
    <property type="entry name" value="Rev_trsase/Diguanyl_cyclase"/>
</dbReference>
<dbReference type="SUPFAM" id="SSF55073">
    <property type="entry name" value="Nucleotide cyclase"/>
    <property type="match status" value="1"/>
</dbReference>
<dbReference type="EC" id="2.7.7.65" evidence="1"/>
<dbReference type="PROSITE" id="PS50887">
    <property type="entry name" value="GGDEF"/>
    <property type="match status" value="1"/>
</dbReference>
<evidence type="ECO:0000256" key="3">
    <source>
        <dbReference type="SAM" id="Phobius"/>
    </source>
</evidence>
<accession>A0A1H2PTN0</accession>
<feature type="transmembrane region" description="Helical" evidence="3">
    <location>
        <begin position="95"/>
        <end position="116"/>
    </location>
</feature>